<gene>
    <name evidence="1" type="ORF">M419DRAFT_75108</name>
</gene>
<evidence type="ECO:0000313" key="2">
    <source>
        <dbReference type="Proteomes" id="UP000024376"/>
    </source>
</evidence>
<protein>
    <submittedName>
        <fullName evidence="1">Uncharacterized protein</fullName>
    </submittedName>
</protein>
<dbReference type="HOGENOM" id="CLU_2705130_0_0_1"/>
<accession>A0A024SEL0</accession>
<name>A0A024SEL0_HYPJR</name>
<reference evidence="2" key="1">
    <citation type="journal article" date="2013" name="Ind. Biotechnol.">
        <title>Comparative genomics analysis of Trichoderma reesei strains.</title>
        <authorList>
            <person name="Koike H."/>
            <person name="Aerts A."/>
            <person name="LaButti K."/>
            <person name="Grigoriev I.V."/>
            <person name="Baker S.E."/>
        </authorList>
    </citation>
    <scope>NUCLEOTIDE SEQUENCE [LARGE SCALE GENOMIC DNA]</scope>
    <source>
        <strain evidence="2">ATCC 56765 / BCRC 32924 / NRRL 11460 / Rut C-30</strain>
    </source>
</reference>
<proteinExistence type="predicted"/>
<dbReference type="EMBL" id="KI911142">
    <property type="protein sequence ID" value="ETS03769.1"/>
    <property type="molecule type" value="Genomic_DNA"/>
</dbReference>
<organism evidence="1 2">
    <name type="scientific">Hypocrea jecorina (strain ATCC 56765 / BCRC 32924 / NRRL 11460 / Rut C-30)</name>
    <name type="common">Trichoderma reesei</name>
    <dbReference type="NCBI Taxonomy" id="1344414"/>
    <lineage>
        <taxon>Eukaryota</taxon>
        <taxon>Fungi</taxon>
        <taxon>Dikarya</taxon>
        <taxon>Ascomycota</taxon>
        <taxon>Pezizomycotina</taxon>
        <taxon>Sordariomycetes</taxon>
        <taxon>Hypocreomycetidae</taxon>
        <taxon>Hypocreales</taxon>
        <taxon>Hypocreaceae</taxon>
        <taxon>Trichoderma</taxon>
    </lineage>
</organism>
<dbReference type="Proteomes" id="UP000024376">
    <property type="component" value="Unassembled WGS sequence"/>
</dbReference>
<sequence length="73" mass="8741">MEPFGRERLSWLMVLVVWFVARFKEGNGFFPWSLCLMRDLVLGYTYFVAVLQYVKVKPISRNMWIPHDAFPIQ</sequence>
<dbReference type="KEGG" id="trr:M419DRAFT_75108"/>
<dbReference type="AlphaFoldDB" id="A0A024SEL0"/>
<evidence type="ECO:0000313" key="1">
    <source>
        <dbReference type="EMBL" id="ETS03769.1"/>
    </source>
</evidence>